<evidence type="ECO:0000256" key="7">
    <source>
        <dbReference type="ARBA" id="ARBA00033711"/>
    </source>
</evidence>
<dbReference type="SUPFAM" id="SSF142823">
    <property type="entry name" value="ComB-like"/>
    <property type="match status" value="1"/>
</dbReference>
<keyword evidence="9" id="KW-1185">Reference proteome</keyword>
<evidence type="ECO:0000256" key="6">
    <source>
        <dbReference type="ARBA" id="ARBA00022842"/>
    </source>
</evidence>
<evidence type="ECO:0000313" key="8">
    <source>
        <dbReference type="EMBL" id="MCU9594373.1"/>
    </source>
</evidence>
<organism evidence="8 9">
    <name type="scientific">Pallidibacillus thermolactis</name>
    <dbReference type="NCBI Taxonomy" id="251051"/>
    <lineage>
        <taxon>Bacteria</taxon>
        <taxon>Bacillati</taxon>
        <taxon>Bacillota</taxon>
        <taxon>Bacilli</taxon>
        <taxon>Bacillales</taxon>
        <taxon>Bacillaceae</taxon>
        <taxon>Pallidibacillus</taxon>
    </lineage>
</organism>
<dbReference type="PANTHER" id="PTHR37311">
    <property type="entry name" value="2-PHOSPHOSULFOLACTATE PHOSPHATASE-RELATED"/>
    <property type="match status" value="1"/>
</dbReference>
<comment type="catalytic activity">
    <reaction evidence="7">
        <text>(2R)-O-phospho-3-sulfolactate + H2O = (2R)-3-sulfolactate + phosphate</text>
        <dbReference type="Rhea" id="RHEA:23416"/>
        <dbReference type="ChEBI" id="CHEBI:15377"/>
        <dbReference type="ChEBI" id="CHEBI:15597"/>
        <dbReference type="ChEBI" id="CHEBI:43474"/>
        <dbReference type="ChEBI" id="CHEBI:58738"/>
        <dbReference type="EC" id="3.1.3.71"/>
    </reaction>
</comment>
<dbReference type="PANTHER" id="PTHR37311:SF1">
    <property type="entry name" value="2-PHOSPHOSULFOLACTATE PHOSPHATASE-RELATED"/>
    <property type="match status" value="1"/>
</dbReference>
<comment type="caution">
    <text evidence="8">The sequence shown here is derived from an EMBL/GenBank/DDBJ whole genome shotgun (WGS) entry which is preliminary data.</text>
</comment>
<gene>
    <name evidence="8" type="ORF">OEV82_07880</name>
</gene>
<protein>
    <recommendedName>
        <fullName evidence="4">Probable 2-phosphosulfolactate phosphatase</fullName>
        <ecNumber evidence="3">3.1.3.71</ecNumber>
    </recommendedName>
</protein>
<dbReference type="EMBL" id="JAOUSE010000019">
    <property type="protein sequence ID" value="MCU9594373.1"/>
    <property type="molecule type" value="Genomic_DNA"/>
</dbReference>
<comment type="similarity">
    <text evidence="2">Belongs to the ComB family.</text>
</comment>
<name>A0ABT2WFD6_9BACI</name>
<reference evidence="8 9" key="1">
    <citation type="submission" date="2022-10" db="EMBL/GenBank/DDBJ databases">
        <title>Description of Fervidibacillus gen. nov. in the family Fervidibacillaceae fam. nov. with two species, Fervidibacillus albus sp. nov., and Fervidibacillus halotolerans sp. nov., isolated from tidal flat sediments.</title>
        <authorList>
            <person name="Kwon K.K."/>
            <person name="Yang S.-H."/>
        </authorList>
    </citation>
    <scope>NUCLEOTIDE SEQUENCE [LARGE SCALE GENOMIC DNA]</scope>
    <source>
        <strain evidence="8 9">DSM 23332</strain>
    </source>
</reference>
<dbReference type="InterPro" id="IPR005238">
    <property type="entry name" value="ComB-like"/>
</dbReference>
<keyword evidence="5" id="KW-0378">Hydrolase</keyword>
<evidence type="ECO:0000256" key="3">
    <source>
        <dbReference type="ARBA" id="ARBA00012953"/>
    </source>
</evidence>
<evidence type="ECO:0000256" key="4">
    <source>
        <dbReference type="ARBA" id="ARBA00021948"/>
    </source>
</evidence>
<evidence type="ECO:0000256" key="1">
    <source>
        <dbReference type="ARBA" id="ARBA00001946"/>
    </source>
</evidence>
<evidence type="ECO:0000256" key="5">
    <source>
        <dbReference type="ARBA" id="ARBA00022801"/>
    </source>
</evidence>
<accession>A0ABT2WFD6</accession>
<evidence type="ECO:0000313" key="9">
    <source>
        <dbReference type="Proteomes" id="UP001208656"/>
    </source>
</evidence>
<dbReference type="Gene3D" id="3.90.1560.10">
    <property type="entry name" value="ComB-like"/>
    <property type="match status" value="1"/>
</dbReference>
<comment type="cofactor">
    <cofactor evidence="1">
        <name>Mg(2+)</name>
        <dbReference type="ChEBI" id="CHEBI:18420"/>
    </cofactor>
</comment>
<proteinExistence type="inferred from homology"/>
<dbReference type="EC" id="3.1.3.71" evidence="3"/>
<dbReference type="Proteomes" id="UP001208656">
    <property type="component" value="Unassembled WGS sequence"/>
</dbReference>
<evidence type="ECO:0000256" key="2">
    <source>
        <dbReference type="ARBA" id="ARBA00009997"/>
    </source>
</evidence>
<sequence length="241" mass="27164">MGKIHVLLKKEELEQERLDQNKIVVVFDILLATSTITTLLAHGAKEVIPVLDFEEAISEAENRNSQEILKVGEYRGKIIEGFLYPYPHMLKSKVKGKTVILSTTNGTVAIKKASRAKKVYASSLLNAKAVAGKILETYKDETILLVCAGSFGRFNVEDFYGAGYFIECLCQLKNHWDLTDAAFTAYLIYKNSMEHSSELLKKSKVGRMMVEHGYEKEIDFITQKNVYDVVPFLKNKVSLVT</sequence>
<dbReference type="Pfam" id="PF04029">
    <property type="entry name" value="2-ph_phosp"/>
    <property type="match status" value="1"/>
</dbReference>
<dbReference type="RefSeq" id="WP_173658544.1">
    <property type="nucleotide sequence ID" value="NZ_JAOUSE010000019.1"/>
</dbReference>
<keyword evidence="6" id="KW-0460">Magnesium</keyword>
<dbReference type="InterPro" id="IPR036702">
    <property type="entry name" value="ComB-like_sf"/>
</dbReference>